<name>A0A1F2P8C0_9EURY</name>
<feature type="binding site" evidence="8">
    <location>
        <position position="96"/>
    </location>
    <ligand>
        <name>Zn(2+)</name>
        <dbReference type="ChEBI" id="CHEBI:29105"/>
        <label>2</label>
    </ligand>
</feature>
<evidence type="ECO:0000313" key="12">
    <source>
        <dbReference type="EMBL" id="HDM36220.1"/>
    </source>
</evidence>
<feature type="binding site" evidence="8">
    <location>
        <position position="23"/>
    </location>
    <ligand>
        <name>Zn(2+)</name>
        <dbReference type="ChEBI" id="CHEBI:29105"/>
        <label>1</label>
    </ligand>
</feature>
<dbReference type="EMBL" id="DQZR01000129">
    <property type="protein sequence ID" value="HDM36220.1"/>
    <property type="molecule type" value="Genomic_DNA"/>
</dbReference>
<feature type="binding site" evidence="8">
    <location>
        <position position="68"/>
    </location>
    <ligand>
        <name>Zn(2+)</name>
        <dbReference type="ChEBI" id="CHEBI:29105"/>
        <label>2</label>
    </ligand>
</feature>
<dbReference type="EMBL" id="LYOR01000001">
    <property type="protein sequence ID" value="OFV66931.1"/>
    <property type="molecule type" value="Genomic_DNA"/>
</dbReference>
<dbReference type="InterPro" id="IPR006288">
    <property type="entry name" value="TFS"/>
</dbReference>
<evidence type="ECO:0000256" key="3">
    <source>
        <dbReference type="ARBA" id="ARBA00022771"/>
    </source>
</evidence>
<dbReference type="PROSITE" id="PS51133">
    <property type="entry name" value="ZF_TFIIS_2"/>
    <property type="match status" value="1"/>
</dbReference>
<dbReference type="Proteomes" id="UP000885863">
    <property type="component" value="Unassembled WGS sequence"/>
</dbReference>
<dbReference type="PATRIC" id="fig|1839936.3.peg.225"/>
<keyword evidence="4 8" id="KW-0862">Zinc</keyword>
<reference evidence="14 15" key="1">
    <citation type="submission" date="2016-05" db="EMBL/GenBank/DDBJ databases">
        <title>Microbial consortia oxidize butane by reversing methanogenesis.</title>
        <authorList>
            <person name="Laso-Perez R."/>
            <person name="Richter M."/>
            <person name="Wegener G."/>
            <person name="Musat F."/>
        </authorList>
    </citation>
    <scope>NUCLEOTIDE SEQUENCE [LARGE SCALE GENOMIC DNA]</scope>
    <source>
        <strain evidence="14">BOX1</strain>
    </source>
</reference>
<reference evidence="12" key="2">
    <citation type="journal article" date="2020" name="mSystems">
        <title>Genome- and Community-Level Interaction Insights into Carbon Utilization and Element Cycling Functions of Hydrothermarchaeota in Hydrothermal Sediment.</title>
        <authorList>
            <person name="Zhou Z."/>
            <person name="Liu Y."/>
            <person name="Xu W."/>
            <person name="Pan J."/>
            <person name="Luo Z.H."/>
            <person name="Li M."/>
        </authorList>
    </citation>
    <scope>NUCLEOTIDE SEQUENCE [LARGE SCALE GENOMIC DNA]</scope>
    <source>
        <strain evidence="12">HyVt-185</strain>
        <strain evidence="13">HyVt-386</strain>
    </source>
</reference>
<evidence type="ECO:0000259" key="11">
    <source>
        <dbReference type="PROSITE" id="PS51133"/>
    </source>
</evidence>
<dbReference type="PIRSF" id="PIRSF005586">
    <property type="entry name" value="RNApol_RpoM"/>
    <property type="match status" value="1"/>
</dbReference>
<dbReference type="GO" id="GO:0003899">
    <property type="term" value="F:DNA-directed RNA polymerase activity"/>
    <property type="evidence" value="ECO:0007669"/>
    <property type="project" value="InterPro"/>
</dbReference>
<evidence type="ECO:0000313" key="15">
    <source>
        <dbReference type="Proteomes" id="UP000185779"/>
    </source>
</evidence>
<feature type="binding site" evidence="8">
    <location>
        <position position="20"/>
    </location>
    <ligand>
        <name>Zn(2+)</name>
        <dbReference type="ChEBI" id="CHEBI:29105"/>
        <label>1</label>
    </ligand>
</feature>
<dbReference type="Pfam" id="PF02150">
    <property type="entry name" value="Zn_ribbon_RPB9"/>
    <property type="match status" value="1"/>
</dbReference>
<dbReference type="CDD" id="cd10511">
    <property type="entry name" value="Zn-ribbon_TFS"/>
    <property type="match status" value="1"/>
</dbReference>
<evidence type="ECO:0000256" key="6">
    <source>
        <dbReference type="ARBA" id="ARBA00032962"/>
    </source>
</evidence>
<evidence type="ECO:0000313" key="13">
    <source>
        <dbReference type="EMBL" id="HEC57233.1"/>
    </source>
</evidence>
<evidence type="ECO:0000256" key="7">
    <source>
        <dbReference type="PIRNR" id="PIRNR005586"/>
    </source>
</evidence>
<evidence type="ECO:0000256" key="8">
    <source>
        <dbReference type="PIRSR" id="PIRSR005586-1"/>
    </source>
</evidence>
<evidence type="ECO:0000256" key="9">
    <source>
        <dbReference type="PIRSR" id="PIRSR005586-2"/>
    </source>
</evidence>
<dbReference type="Proteomes" id="UP000885936">
    <property type="component" value="Unassembled WGS sequence"/>
</dbReference>
<gene>
    <name evidence="12" type="ORF">ENG09_03060</name>
    <name evidence="13" type="ORF">ENI32_05055</name>
    <name evidence="14" type="ORF">SBU_000224</name>
</gene>
<dbReference type="InterPro" id="IPR001222">
    <property type="entry name" value="Znf_TFIIS"/>
</dbReference>
<keyword evidence="3 9" id="KW-0863">Zinc-finger</keyword>
<dbReference type="Proteomes" id="UP000185779">
    <property type="component" value="Unassembled WGS sequence"/>
</dbReference>
<organism evidence="14 15">
    <name type="scientific">Candidatus Syntropharchaeum butanivorans</name>
    <dbReference type="NCBI Taxonomy" id="1839936"/>
    <lineage>
        <taxon>Archaea</taxon>
        <taxon>Methanobacteriati</taxon>
        <taxon>Methanobacteriota</taxon>
        <taxon>Stenosarchaea group</taxon>
        <taxon>Methanomicrobia</taxon>
        <taxon>Methanosarcinales</taxon>
        <taxon>ANME-2 cluster</taxon>
        <taxon>Candidatus Syntropharchaeum</taxon>
    </lineage>
</organism>
<keyword evidence="2 8" id="KW-0479">Metal-binding</keyword>
<keyword evidence="14" id="KW-0240">DNA-directed RNA polymerase</keyword>
<protein>
    <recommendedName>
        <fullName evidence="1">Transcription factor S</fullName>
    </recommendedName>
    <alternativeName>
        <fullName evidence="6">Transcription elongation factor IIS/RNA polymerase subunit homolog</fullName>
    </alternativeName>
</protein>
<dbReference type="SMART" id="SM00661">
    <property type="entry name" value="RPOL9"/>
    <property type="match status" value="1"/>
</dbReference>
<dbReference type="PANTHER" id="PTHR11239:SF12">
    <property type="entry name" value="DNA-DIRECTED RNA POLYMERASE III SUBUNIT RPC10"/>
    <property type="match status" value="1"/>
</dbReference>
<evidence type="ECO:0000256" key="1">
    <source>
        <dbReference type="ARBA" id="ARBA00018272"/>
    </source>
</evidence>
<feature type="domain" description="TFIIS-type" evidence="11">
    <location>
        <begin position="61"/>
        <end position="101"/>
    </location>
</feature>
<keyword evidence="14" id="KW-0808">Transferase</keyword>
<dbReference type="PANTHER" id="PTHR11239">
    <property type="entry name" value="DNA-DIRECTED RNA POLYMERASE"/>
    <property type="match status" value="1"/>
</dbReference>
<keyword evidence="5" id="KW-0805">Transcription regulation</keyword>
<dbReference type="PROSITE" id="PS00466">
    <property type="entry name" value="ZF_TFIIS_1"/>
    <property type="match status" value="1"/>
</dbReference>
<feature type="zinc finger region" description="C4-type" evidence="9">
    <location>
        <begin position="4"/>
        <end position="23"/>
    </location>
</feature>
<evidence type="ECO:0000313" key="14">
    <source>
        <dbReference type="EMBL" id="OFV66931.1"/>
    </source>
</evidence>
<evidence type="ECO:0000256" key="10">
    <source>
        <dbReference type="RuleBase" id="RU003474"/>
    </source>
</evidence>
<dbReference type="SUPFAM" id="SSF57783">
    <property type="entry name" value="Zinc beta-ribbon"/>
    <property type="match status" value="1"/>
</dbReference>
<comment type="caution">
    <text evidence="14">The sequence shown here is derived from an EMBL/GenBank/DDBJ whole genome shotgun (WGS) entry which is preliminary data.</text>
</comment>
<dbReference type="GO" id="GO:0000428">
    <property type="term" value="C:DNA-directed RNA polymerase complex"/>
    <property type="evidence" value="ECO:0007669"/>
    <property type="project" value="UniProtKB-KW"/>
</dbReference>
<dbReference type="GO" id="GO:0006355">
    <property type="term" value="P:regulation of DNA-templated transcription"/>
    <property type="evidence" value="ECO:0007669"/>
    <property type="project" value="InterPro"/>
</dbReference>
<dbReference type="SMART" id="SM00440">
    <property type="entry name" value="ZnF_C2C2"/>
    <property type="match status" value="1"/>
</dbReference>
<dbReference type="GO" id="GO:0008270">
    <property type="term" value="F:zinc ion binding"/>
    <property type="evidence" value="ECO:0007669"/>
    <property type="project" value="UniProtKB-KW"/>
</dbReference>
<sequence length="104" mass="11960">MEFCPECRSMMIPTPDGMRCRKCGFTKKREEGSGTFVSREERRGDDIAILEGSESAGLPTTIAKCPECGNRTAYWWLRQLRAADESEVRFFRCTECGATWREYD</sequence>
<feature type="binding site" evidence="8">
    <location>
        <position position="93"/>
    </location>
    <ligand>
        <name>Zn(2+)</name>
        <dbReference type="ChEBI" id="CHEBI:29105"/>
        <label>2</label>
    </ligand>
</feature>
<keyword evidence="7 10" id="KW-0804">Transcription</keyword>
<evidence type="ECO:0000256" key="2">
    <source>
        <dbReference type="ARBA" id="ARBA00022723"/>
    </source>
</evidence>
<dbReference type="Pfam" id="PF01096">
    <property type="entry name" value="Zn_ribbon_TFIIS"/>
    <property type="match status" value="1"/>
</dbReference>
<dbReference type="GO" id="GO:0003676">
    <property type="term" value="F:nucleic acid binding"/>
    <property type="evidence" value="ECO:0007669"/>
    <property type="project" value="InterPro"/>
</dbReference>
<dbReference type="AlphaFoldDB" id="A0A1F2P8C0"/>
<evidence type="ECO:0000256" key="5">
    <source>
        <dbReference type="ARBA" id="ARBA00023015"/>
    </source>
</evidence>
<accession>A0A1F2P8C0</accession>
<dbReference type="InterPro" id="IPR001529">
    <property type="entry name" value="Zn_ribbon_RPB9"/>
</dbReference>
<feature type="binding site" evidence="8">
    <location>
        <position position="65"/>
    </location>
    <ligand>
        <name>Zn(2+)</name>
        <dbReference type="ChEBI" id="CHEBI:29105"/>
        <label>2</label>
    </ligand>
</feature>
<feature type="binding site" evidence="8">
    <location>
        <position position="4"/>
    </location>
    <ligand>
        <name>Zn(2+)</name>
        <dbReference type="ChEBI" id="CHEBI:29105"/>
        <label>1</label>
    </ligand>
</feature>
<evidence type="ECO:0000256" key="4">
    <source>
        <dbReference type="ARBA" id="ARBA00022833"/>
    </source>
</evidence>
<feature type="binding site" evidence="8">
    <location>
        <position position="7"/>
    </location>
    <ligand>
        <name>Zn(2+)</name>
        <dbReference type="ChEBI" id="CHEBI:29105"/>
        <label>1</label>
    </ligand>
</feature>
<dbReference type="Gene3D" id="2.20.25.10">
    <property type="match status" value="1"/>
</dbReference>
<comment type="similarity">
    <text evidence="7 10">Belongs to the archaeal rpoM/eukaryotic RPA12/RPB9/RPC11 RNA polymerase family.</text>
</comment>
<dbReference type="EMBL" id="DRIE01000088">
    <property type="protein sequence ID" value="HEC57233.1"/>
    <property type="molecule type" value="Genomic_DNA"/>
</dbReference>
<dbReference type="GO" id="GO:0006351">
    <property type="term" value="P:DNA-templated transcription"/>
    <property type="evidence" value="ECO:0007669"/>
    <property type="project" value="InterPro"/>
</dbReference>
<proteinExistence type="inferred from homology"/>
<keyword evidence="15" id="KW-1185">Reference proteome</keyword>
<dbReference type="InterPro" id="IPR012164">
    <property type="entry name" value="Rpa12/Rpb9/Rpc10/TFS"/>
</dbReference>
<dbReference type="NCBIfam" id="TIGR01384">
    <property type="entry name" value="TFS_arch"/>
    <property type="match status" value="1"/>
</dbReference>
<dbReference type="STRING" id="1839936.SBU_000224"/>
<keyword evidence="14" id="KW-0548">Nucleotidyltransferase</keyword>